<feature type="domain" description="Amidohydrolase-related" evidence="2">
    <location>
        <begin position="3"/>
        <end position="276"/>
    </location>
</feature>
<evidence type="ECO:0000259" key="2">
    <source>
        <dbReference type="Pfam" id="PF04909"/>
    </source>
</evidence>
<keyword evidence="3" id="KW-0378">Hydrolase</keyword>
<comment type="similarity">
    <text evidence="1">Belongs to the metallo-dependent hydrolases superfamily.</text>
</comment>
<reference evidence="3 4" key="1">
    <citation type="submission" date="2018-05" db="EMBL/GenBank/DDBJ databases">
        <title>The draft genome of strain NS-104.</title>
        <authorList>
            <person name="Hang P."/>
            <person name="Jiang J."/>
        </authorList>
    </citation>
    <scope>NUCLEOTIDE SEQUENCE [LARGE SCALE GENOMIC DNA]</scope>
    <source>
        <strain evidence="3 4">NS-104</strain>
    </source>
</reference>
<dbReference type="Proteomes" id="UP000245252">
    <property type="component" value="Unassembled WGS sequence"/>
</dbReference>
<keyword evidence="4" id="KW-1185">Reference proteome</keyword>
<protein>
    <submittedName>
        <fullName evidence="3">Amidohydrolase</fullName>
    </submittedName>
</protein>
<dbReference type="GO" id="GO:0016787">
    <property type="term" value="F:hydrolase activity"/>
    <property type="evidence" value="ECO:0007669"/>
    <property type="project" value="UniProtKB-KW"/>
</dbReference>
<evidence type="ECO:0000313" key="3">
    <source>
        <dbReference type="EMBL" id="PWE53902.1"/>
    </source>
</evidence>
<dbReference type="SUPFAM" id="SSF51556">
    <property type="entry name" value="Metallo-dependent hydrolases"/>
    <property type="match status" value="1"/>
</dbReference>
<accession>A0A2U2DKR6</accession>
<dbReference type="InterPro" id="IPR052350">
    <property type="entry name" value="Metallo-dep_Lactonases"/>
</dbReference>
<dbReference type="AlphaFoldDB" id="A0A2U2DKR6"/>
<organism evidence="3 4">
    <name type="scientific">Metarhizobium album</name>
    <dbReference type="NCBI Taxonomy" id="2182425"/>
    <lineage>
        <taxon>Bacteria</taxon>
        <taxon>Pseudomonadati</taxon>
        <taxon>Pseudomonadota</taxon>
        <taxon>Alphaproteobacteria</taxon>
        <taxon>Hyphomicrobiales</taxon>
        <taxon>Rhizobiaceae</taxon>
        <taxon>Metarhizobium</taxon>
    </lineage>
</organism>
<dbReference type="PANTHER" id="PTHR43569">
    <property type="entry name" value="AMIDOHYDROLASE"/>
    <property type="match status" value="1"/>
</dbReference>
<dbReference type="InterPro" id="IPR032466">
    <property type="entry name" value="Metal_Hydrolase"/>
</dbReference>
<gene>
    <name evidence="3" type="ORF">DEM27_23590</name>
</gene>
<evidence type="ECO:0000256" key="1">
    <source>
        <dbReference type="ARBA" id="ARBA00038310"/>
    </source>
</evidence>
<evidence type="ECO:0000313" key="4">
    <source>
        <dbReference type="Proteomes" id="UP000245252"/>
    </source>
</evidence>
<sequence length="276" mass="30522">MIVDAHHHLWQAGRGDYHWMSPDVPVLARDYLAEDLRPILRRAGVDRTIVVQAAQTEAETDFLLTLAGEADFIAGVVGWLDFEDAAFTAKLDALLRREKFVGLRPMLQDLPDDDYLLRPTVLANLRHLAETGVAFDILTFPRHLPVVLRMLDAVPDLRAVVDHLSKPPVASGELQGWAEDIARIAAHPNVFCKVSGLVTEARQTTWSPSDLAPYVRHVLDAFGADRLMFGSDWPVCLLAASYCEVLNAARSILDPLLDADGMAKVYGGNATAFYRL</sequence>
<dbReference type="InterPro" id="IPR006680">
    <property type="entry name" value="Amidohydro-rel"/>
</dbReference>
<dbReference type="Pfam" id="PF04909">
    <property type="entry name" value="Amidohydro_2"/>
    <property type="match status" value="1"/>
</dbReference>
<comment type="caution">
    <text evidence="3">The sequence shown here is derived from an EMBL/GenBank/DDBJ whole genome shotgun (WGS) entry which is preliminary data.</text>
</comment>
<proteinExistence type="inferred from homology"/>
<dbReference type="OrthoDB" id="9787654at2"/>
<dbReference type="PANTHER" id="PTHR43569:SF2">
    <property type="entry name" value="AMIDOHYDROLASE-RELATED DOMAIN-CONTAINING PROTEIN"/>
    <property type="match status" value="1"/>
</dbReference>
<dbReference type="Gene3D" id="3.20.20.140">
    <property type="entry name" value="Metal-dependent hydrolases"/>
    <property type="match status" value="1"/>
</dbReference>
<name>A0A2U2DKR6_9HYPH</name>
<dbReference type="EMBL" id="QFBC01000013">
    <property type="protein sequence ID" value="PWE53902.1"/>
    <property type="molecule type" value="Genomic_DNA"/>
</dbReference>